<keyword evidence="3" id="KW-1185">Reference proteome</keyword>
<keyword evidence="1" id="KW-0732">Signal</keyword>
<dbReference type="EMBL" id="BAABAA010000001">
    <property type="protein sequence ID" value="GAA3545798.1"/>
    <property type="molecule type" value="Genomic_DNA"/>
</dbReference>
<proteinExistence type="predicted"/>
<comment type="caution">
    <text evidence="2">The sequence shown here is derived from an EMBL/GenBank/DDBJ whole genome shotgun (WGS) entry which is preliminary data.</text>
</comment>
<feature type="signal peptide" evidence="1">
    <location>
        <begin position="1"/>
        <end position="23"/>
    </location>
</feature>
<reference evidence="3" key="1">
    <citation type="journal article" date="2019" name="Int. J. Syst. Evol. Microbiol.">
        <title>The Global Catalogue of Microorganisms (GCM) 10K type strain sequencing project: providing services to taxonomists for standard genome sequencing and annotation.</title>
        <authorList>
            <consortium name="The Broad Institute Genomics Platform"/>
            <consortium name="The Broad Institute Genome Sequencing Center for Infectious Disease"/>
            <person name="Wu L."/>
            <person name="Ma J."/>
        </authorList>
    </citation>
    <scope>NUCLEOTIDE SEQUENCE [LARGE SCALE GENOMIC DNA]</scope>
    <source>
        <strain evidence="3">JCM 16928</strain>
    </source>
</reference>
<name>A0ABP6W4Q9_9ACTN</name>
<evidence type="ECO:0000313" key="2">
    <source>
        <dbReference type="EMBL" id="GAA3545798.1"/>
    </source>
</evidence>
<evidence type="ECO:0000313" key="3">
    <source>
        <dbReference type="Proteomes" id="UP001501222"/>
    </source>
</evidence>
<protein>
    <submittedName>
        <fullName evidence="2">Uncharacterized protein</fullName>
    </submittedName>
</protein>
<evidence type="ECO:0000256" key="1">
    <source>
        <dbReference type="SAM" id="SignalP"/>
    </source>
</evidence>
<gene>
    <name evidence="2" type="ORF">GCM10022235_11920</name>
</gene>
<dbReference type="RefSeq" id="WP_344838113.1">
    <property type="nucleotide sequence ID" value="NZ_BAABAA010000001.1"/>
</dbReference>
<accession>A0ABP6W4Q9</accession>
<organism evidence="2 3">
    <name type="scientific">Kribbella ginsengisoli</name>
    <dbReference type="NCBI Taxonomy" id="363865"/>
    <lineage>
        <taxon>Bacteria</taxon>
        <taxon>Bacillati</taxon>
        <taxon>Actinomycetota</taxon>
        <taxon>Actinomycetes</taxon>
        <taxon>Propionibacteriales</taxon>
        <taxon>Kribbellaceae</taxon>
        <taxon>Kribbella</taxon>
    </lineage>
</organism>
<sequence>MNRSVVAAVTLLATAVPATQAFAASPETQAVQANCVKTVLNLPADSLPGSSQVTTADPSGRYILGEANRDGHQHPQAVLWVDGVPRWLGTSLAGAESFGYSVIKGGLVLGTTYGSDKDEYWIYSAKTDSYRILDIPASLKFPTFHGMNAAQDIVGLSWDEAAGKRVAFVWPAGRQPRLLPTPAGATVEYLDDISDEGLIVGRVTPDGAFGATSYLWKNWNTQPTALGGLTEGDVWARDIEGTTIGGQQYASDGTTGLIWNTRNTRITPVERGVIDLNTSHDAVTEGMWGANGDYPSMIIRSDGTKLTFPEGTMLTHIFNRNTQWTAAGYDVSTNTLQPIVYAC</sequence>
<dbReference type="Proteomes" id="UP001501222">
    <property type="component" value="Unassembled WGS sequence"/>
</dbReference>
<feature type="chain" id="PRO_5046224402" evidence="1">
    <location>
        <begin position="24"/>
        <end position="343"/>
    </location>
</feature>